<feature type="transmembrane region" description="Helical" evidence="7">
    <location>
        <begin position="16"/>
        <end position="42"/>
    </location>
</feature>
<keyword evidence="6 7" id="KW-0472">Membrane</keyword>
<dbReference type="EMBL" id="PFOX01000006">
    <property type="protein sequence ID" value="PIZ86370.1"/>
    <property type="molecule type" value="Genomic_DNA"/>
</dbReference>
<comment type="similarity">
    <text evidence="2 7">Belongs to the DedA family.</text>
</comment>
<evidence type="ECO:0000256" key="2">
    <source>
        <dbReference type="ARBA" id="ARBA00010792"/>
    </source>
</evidence>
<feature type="non-terminal residue" evidence="9">
    <location>
        <position position="178"/>
    </location>
</feature>
<dbReference type="AlphaFoldDB" id="A0A2J0MIE1"/>
<evidence type="ECO:0000259" key="8">
    <source>
        <dbReference type="Pfam" id="PF09335"/>
    </source>
</evidence>
<dbReference type="Pfam" id="PF09335">
    <property type="entry name" value="VTT_dom"/>
    <property type="match status" value="1"/>
</dbReference>
<sequence>MHTVQVLNHLVENNQILAYLLIFLGLIFEGEIVVITTGILSYLGALNFWVSLAFILAGGLVKAFGGYYLGGLLHRKFSQHNFFRYLERRVLYFMPRFNQKPFWSIFISKFIMGVNYLIVIFSGYNKINFKTFAKAEILSTFIWAPALLSLGFFFSQTALSYSKEISRFSLVIFLFLIV</sequence>
<dbReference type="GO" id="GO:0005886">
    <property type="term" value="C:plasma membrane"/>
    <property type="evidence" value="ECO:0007669"/>
    <property type="project" value="UniProtKB-SubCell"/>
</dbReference>
<proteinExistence type="inferred from homology"/>
<evidence type="ECO:0000256" key="1">
    <source>
        <dbReference type="ARBA" id="ARBA00004651"/>
    </source>
</evidence>
<feature type="transmembrane region" description="Helical" evidence="7">
    <location>
        <begin position="102"/>
        <end position="121"/>
    </location>
</feature>
<dbReference type="PANTHER" id="PTHR30353:SF15">
    <property type="entry name" value="INNER MEMBRANE PROTEIN YABI"/>
    <property type="match status" value="1"/>
</dbReference>
<dbReference type="InterPro" id="IPR032816">
    <property type="entry name" value="VTT_dom"/>
</dbReference>
<keyword evidence="3 7" id="KW-1003">Cell membrane</keyword>
<evidence type="ECO:0000313" key="10">
    <source>
        <dbReference type="Proteomes" id="UP000229132"/>
    </source>
</evidence>
<evidence type="ECO:0000256" key="5">
    <source>
        <dbReference type="ARBA" id="ARBA00022989"/>
    </source>
</evidence>
<dbReference type="InterPro" id="IPR032818">
    <property type="entry name" value="DedA-like"/>
</dbReference>
<accession>A0A2J0MIE1</accession>
<keyword evidence="4 7" id="KW-0812">Transmembrane</keyword>
<reference evidence="10" key="1">
    <citation type="submission" date="2017-09" db="EMBL/GenBank/DDBJ databases">
        <title>Depth-based differentiation of microbial function through sediment-hosted aquifers and enrichment of novel symbionts in the deep terrestrial subsurface.</title>
        <authorList>
            <person name="Probst A.J."/>
            <person name="Ladd B."/>
            <person name="Jarett J.K."/>
            <person name="Geller-Mcgrath D.E."/>
            <person name="Sieber C.M.K."/>
            <person name="Emerson J.B."/>
            <person name="Anantharaman K."/>
            <person name="Thomas B.C."/>
            <person name="Malmstrom R."/>
            <person name="Stieglmeier M."/>
            <person name="Klingl A."/>
            <person name="Woyke T."/>
            <person name="Ryan C.M."/>
            <person name="Banfield J.F."/>
        </authorList>
    </citation>
    <scope>NUCLEOTIDE SEQUENCE [LARGE SCALE GENOMIC DNA]</scope>
</reference>
<feature type="transmembrane region" description="Helical" evidence="7">
    <location>
        <begin position="141"/>
        <end position="161"/>
    </location>
</feature>
<comment type="subcellular location">
    <subcellularLocation>
        <location evidence="1 7">Cell membrane</location>
        <topology evidence="1 7">Multi-pass membrane protein</topology>
    </subcellularLocation>
</comment>
<evidence type="ECO:0000256" key="7">
    <source>
        <dbReference type="RuleBase" id="RU367016"/>
    </source>
</evidence>
<evidence type="ECO:0000256" key="3">
    <source>
        <dbReference type="ARBA" id="ARBA00022475"/>
    </source>
</evidence>
<keyword evidence="5 7" id="KW-1133">Transmembrane helix</keyword>
<comment type="caution">
    <text evidence="9">The sequence shown here is derived from an EMBL/GenBank/DDBJ whole genome shotgun (WGS) entry which is preliminary data.</text>
</comment>
<protein>
    <recommendedName>
        <fullName evidence="8">VTT domain-containing protein</fullName>
    </recommendedName>
</protein>
<evidence type="ECO:0000256" key="4">
    <source>
        <dbReference type="ARBA" id="ARBA00022692"/>
    </source>
</evidence>
<name>A0A2J0MIE1_9BACT</name>
<feature type="transmembrane region" description="Helical" evidence="7">
    <location>
        <begin position="48"/>
        <end position="69"/>
    </location>
</feature>
<evidence type="ECO:0000313" key="9">
    <source>
        <dbReference type="EMBL" id="PIZ86370.1"/>
    </source>
</evidence>
<gene>
    <name evidence="9" type="ORF">COX94_00365</name>
</gene>
<feature type="domain" description="VTT" evidence="8">
    <location>
        <begin position="30"/>
        <end position="151"/>
    </location>
</feature>
<dbReference type="PANTHER" id="PTHR30353">
    <property type="entry name" value="INNER MEMBRANE PROTEIN DEDA-RELATED"/>
    <property type="match status" value="1"/>
</dbReference>
<dbReference type="Proteomes" id="UP000229132">
    <property type="component" value="Unassembled WGS sequence"/>
</dbReference>
<evidence type="ECO:0000256" key="6">
    <source>
        <dbReference type="ARBA" id="ARBA00023136"/>
    </source>
</evidence>
<organism evidence="9 10">
    <name type="scientific">Candidatus Nomurabacteria bacterium CG_4_10_14_0_2_um_filter_33_9</name>
    <dbReference type="NCBI Taxonomy" id="1974728"/>
    <lineage>
        <taxon>Bacteria</taxon>
        <taxon>Candidatus Nomuraibacteriota</taxon>
    </lineage>
</organism>